<evidence type="ECO:0000259" key="1">
    <source>
        <dbReference type="PROSITE" id="PS50995"/>
    </source>
</evidence>
<reference evidence="2" key="2">
    <citation type="submission" date="2021-01" db="EMBL/GenBank/DDBJ databases">
        <authorList>
            <person name="Kang M."/>
        </authorList>
    </citation>
    <scope>NUCLEOTIDE SEQUENCE</scope>
    <source>
        <strain evidence="2">KACC 17527</strain>
    </source>
</reference>
<dbReference type="InterPro" id="IPR039422">
    <property type="entry name" value="MarR/SlyA-like"/>
</dbReference>
<dbReference type="PANTHER" id="PTHR33164">
    <property type="entry name" value="TRANSCRIPTIONAL REGULATOR, MARR FAMILY"/>
    <property type="match status" value="1"/>
</dbReference>
<organism evidence="2 3">
    <name type="scientific">Ramlibacter ginsenosidimutans</name>
    <dbReference type="NCBI Taxonomy" id="502333"/>
    <lineage>
        <taxon>Bacteria</taxon>
        <taxon>Pseudomonadati</taxon>
        <taxon>Pseudomonadota</taxon>
        <taxon>Betaproteobacteria</taxon>
        <taxon>Burkholderiales</taxon>
        <taxon>Comamonadaceae</taxon>
        <taxon>Ramlibacter</taxon>
    </lineage>
</organism>
<dbReference type="Pfam" id="PF12802">
    <property type="entry name" value="MarR_2"/>
    <property type="match status" value="1"/>
</dbReference>
<protein>
    <submittedName>
        <fullName evidence="2">Winged helix-turn-helix transcriptional regulator</fullName>
    </submittedName>
</protein>
<dbReference type="PANTHER" id="PTHR33164:SF43">
    <property type="entry name" value="HTH-TYPE TRANSCRIPTIONAL REPRESSOR YETL"/>
    <property type="match status" value="1"/>
</dbReference>
<dbReference type="Proteomes" id="UP000630528">
    <property type="component" value="Unassembled WGS sequence"/>
</dbReference>
<dbReference type="Gene3D" id="1.10.10.10">
    <property type="entry name" value="Winged helix-like DNA-binding domain superfamily/Winged helix DNA-binding domain"/>
    <property type="match status" value="1"/>
</dbReference>
<name>A0A934WP06_9BURK</name>
<accession>A0A934WP06</accession>
<dbReference type="EMBL" id="JAEPWM010000007">
    <property type="protein sequence ID" value="MBK6007817.1"/>
    <property type="molecule type" value="Genomic_DNA"/>
</dbReference>
<reference evidence="2" key="1">
    <citation type="journal article" date="2012" name="J. Microbiol. Biotechnol.">
        <title>Ramlibacter ginsenosidimutans sp. nov., with ginsenoside-converting activity.</title>
        <authorList>
            <person name="Wang L."/>
            <person name="An D.S."/>
            <person name="Kim S.G."/>
            <person name="Jin F.X."/>
            <person name="Kim S.C."/>
            <person name="Lee S.T."/>
            <person name="Im W.T."/>
        </authorList>
    </citation>
    <scope>NUCLEOTIDE SEQUENCE</scope>
    <source>
        <strain evidence="2">KACC 17527</strain>
    </source>
</reference>
<dbReference type="GO" id="GO:0006950">
    <property type="term" value="P:response to stress"/>
    <property type="evidence" value="ECO:0007669"/>
    <property type="project" value="TreeGrafter"/>
</dbReference>
<sequence>MLSRRRSFSKAELVTRSEFRHQLRRFERVGEDAARERGVTFAQYLLLLHLAGMPERDWALVGELADRLQLEHHSTVGLVSRCETAGLVERRRSEEDRRQVQVHLTRAGRATMAAVASELSEELDTLVHYLDQASTAG</sequence>
<dbReference type="AlphaFoldDB" id="A0A934WP06"/>
<feature type="domain" description="HTH marR-type" evidence="1">
    <location>
        <begin position="1"/>
        <end position="137"/>
    </location>
</feature>
<dbReference type="SMART" id="SM00347">
    <property type="entry name" value="HTH_MARR"/>
    <property type="match status" value="1"/>
</dbReference>
<keyword evidence="3" id="KW-1185">Reference proteome</keyword>
<gene>
    <name evidence="2" type="ORF">JJB11_17085</name>
</gene>
<evidence type="ECO:0000313" key="2">
    <source>
        <dbReference type="EMBL" id="MBK6007817.1"/>
    </source>
</evidence>
<evidence type="ECO:0000313" key="3">
    <source>
        <dbReference type="Proteomes" id="UP000630528"/>
    </source>
</evidence>
<dbReference type="RefSeq" id="WP_201174331.1">
    <property type="nucleotide sequence ID" value="NZ_JAEPWM010000007.1"/>
</dbReference>
<comment type="caution">
    <text evidence="2">The sequence shown here is derived from an EMBL/GenBank/DDBJ whole genome shotgun (WGS) entry which is preliminary data.</text>
</comment>
<dbReference type="InterPro" id="IPR036390">
    <property type="entry name" value="WH_DNA-bd_sf"/>
</dbReference>
<proteinExistence type="predicted"/>
<dbReference type="InterPro" id="IPR036388">
    <property type="entry name" value="WH-like_DNA-bd_sf"/>
</dbReference>
<dbReference type="PROSITE" id="PS50995">
    <property type="entry name" value="HTH_MARR_2"/>
    <property type="match status" value="1"/>
</dbReference>
<dbReference type="GO" id="GO:0003700">
    <property type="term" value="F:DNA-binding transcription factor activity"/>
    <property type="evidence" value="ECO:0007669"/>
    <property type="project" value="InterPro"/>
</dbReference>
<dbReference type="SUPFAM" id="SSF46785">
    <property type="entry name" value="Winged helix' DNA-binding domain"/>
    <property type="match status" value="1"/>
</dbReference>
<dbReference type="InterPro" id="IPR000835">
    <property type="entry name" value="HTH_MarR-typ"/>
</dbReference>